<evidence type="ECO:0000313" key="4">
    <source>
        <dbReference type="Proteomes" id="UP001628179"/>
    </source>
</evidence>
<protein>
    <recommendedName>
        <fullName evidence="5">Fatty acid desaturase</fullName>
    </recommendedName>
</protein>
<evidence type="ECO:0000313" key="3">
    <source>
        <dbReference type="EMBL" id="GAB1312462.1"/>
    </source>
</evidence>
<keyword evidence="2" id="KW-0472">Membrane</keyword>
<evidence type="ECO:0000256" key="1">
    <source>
        <dbReference type="SAM" id="MobiDB-lite"/>
    </source>
</evidence>
<sequence length="336" mass="38944">MEDIIFSPELTVPDTVVLHNLADDIRRHRETNTRAKTNHDEGYSSNGSAVQKPDVETPAISASLTALNDPKSPDFEPSVISSLDFGELRSRLPTALYEYVVVPYVTWARSIVRHETDVIMLTHLILYFITSLPSAFWLYYHFTYLHGVMHFVMQFWYMGTYMLMMHQRIHMNGILAKKPVLQLKGPESDAAKAAFWELSNYTALYTLSCLSSRATAFVFLCPLLLLRIGLMVDNWGQHAFVDADESDSYFRSSITLIDVPSNHYCYNDGYHTSNHLNPRRHWRHHPVSFLQQKEVYAAEKALVFHNIDYLMITVKLLKRTTFTWRNVWCRLVTRLT</sequence>
<name>A0ABQ0G3Z7_9PEZI</name>
<organism evidence="3 4">
    <name type="scientific">Madurella fahalii</name>
    <dbReference type="NCBI Taxonomy" id="1157608"/>
    <lineage>
        <taxon>Eukaryota</taxon>
        <taxon>Fungi</taxon>
        <taxon>Dikarya</taxon>
        <taxon>Ascomycota</taxon>
        <taxon>Pezizomycotina</taxon>
        <taxon>Sordariomycetes</taxon>
        <taxon>Sordariomycetidae</taxon>
        <taxon>Sordariales</taxon>
        <taxon>Sordariales incertae sedis</taxon>
        <taxon>Madurella</taxon>
    </lineage>
</organism>
<dbReference type="GeneID" id="98173417"/>
<evidence type="ECO:0008006" key="5">
    <source>
        <dbReference type="Google" id="ProtNLM"/>
    </source>
</evidence>
<feature type="transmembrane region" description="Helical" evidence="2">
    <location>
        <begin position="118"/>
        <end position="138"/>
    </location>
</feature>
<keyword evidence="4" id="KW-1185">Reference proteome</keyword>
<proteinExistence type="predicted"/>
<dbReference type="EMBL" id="BAAFSV010000001">
    <property type="protein sequence ID" value="GAB1312462.1"/>
    <property type="molecule type" value="Genomic_DNA"/>
</dbReference>
<reference evidence="3 4" key="1">
    <citation type="submission" date="2024-09" db="EMBL/GenBank/DDBJ databases">
        <title>Itraconazole resistance in Madurella fahalii resulting from another homologue of gene encoding cytochrome P450 14-alpha sterol demethylase (CYP51).</title>
        <authorList>
            <person name="Yoshioka I."/>
            <person name="Fahal A.H."/>
            <person name="Kaneko S."/>
            <person name="Yaguchi T."/>
        </authorList>
    </citation>
    <scope>NUCLEOTIDE SEQUENCE [LARGE SCALE GENOMIC DNA]</scope>
    <source>
        <strain evidence="3 4">IFM 68171</strain>
    </source>
</reference>
<dbReference type="PANTHER" id="PTHR36459">
    <property type="entry name" value="ORF"/>
    <property type="match status" value="1"/>
</dbReference>
<feature type="transmembrane region" description="Helical" evidence="2">
    <location>
        <begin position="144"/>
        <end position="164"/>
    </location>
</feature>
<keyword evidence="2" id="KW-1133">Transmembrane helix</keyword>
<accession>A0ABQ0G3Z7</accession>
<keyword evidence="2" id="KW-0812">Transmembrane</keyword>
<evidence type="ECO:0000256" key="2">
    <source>
        <dbReference type="SAM" id="Phobius"/>
    </source>
</evidence>
<dbReference type="PANTHER" id="PTHR36459:SF1">
    <property type="entry name" value="FATTY ACID DESATURASE DOMAIN-CONTAINING PROTEIN-RELATED"/>
    <property type="match status" value="1"/>
</dbReference>
<feature type="region of interest" description="Disordered" evidence="1">
    <location>
        <begin position="28"/>
        <end position="52"/>
    </location>
</feature>
<dbReference type="RefSeq" id="XP_070914195.1">
    <property type="nucleotide sequence ID" value="XM_071058094.1"/>
</dbReference>
<comment type="caution">
    <text evidence="3">The sequence shown here is derived from an EMBL/GenBank/DDBJ whole genome shotgun (WGS) entry which is preliminary data.</text>
</comment>
<dbReference type="Proteomes" id="UP001628179">
    <property type="component" value="Unassembled WGS sequence"/>
</dbReference>
<feature type="compositionally biased region" description="Basic and acidic residues" evidence="1">
    <location>
        <begin position="28"/>
        <end position="42"/>
    </location>
</feature>
<gene>
    <name evidence="3" type="ORF">MFIFM68171_02672</name>
</gene>